<proteinExistence type="predicted"/>
<dbReference type="EMBL" id="QJJS01000043">
    <property type="protein sequence ID" value="PXW91527.1"/>
    <property type="molecule type" value="Genomic_DNA"/>
</dbReference>
<comment type="caution">
    <text evidence="2">The sequence shown here is derived from an EMBL/GenBank/DDBJ whole genome shotgun (WGS) entry which is preliminary data.</text>
</comment>
<organism evidence="2 3">
    <name type="scientific">Sphaerotilus hippei</name>
    <dbReference type="NCBI Taxonomy" id="744406"/>
    <lineage>
        <taxon>Bacteria</taxon>
        <taxon>Pseudomonadati</taxon>
        <taxon>Pseudomonadota</taxon>
        <taxon>Betaproteobacteria</taxon>
        <taxon>Burkholderiales</taxon>
        <taxon>Sphaerotilaceae</taxon>
        <taxon>Sphaerotilus</taxon>
    </lineage>
</organism>
<keyword evidence="1" id="KW-0175">Coiled coil</keyword>
<dbReference type="OrthoDB" id="9765502at2"/>
<evidence type="ECO:0000313" key="3">
    <source>
        <dbReference type="Proteomes" id="UP000247811"/>
    </source>
</evidence>
<accession>A0A318H571</accession>
<name>A0A318H571_9BURK</name>
<sequence length="161" mass="17366">MARYGKEYKDRVVARLLPPESAPVERVSAEAGVSASTLERWLAEALESASSGGESARRVWTAAARLQAVIATASLDETAKSAWCREQGVYPQELTQWSASALDALADPKVATSGASNGAERRRVKELERELRRKDKALAEAAALLVLSKKLSAIFHEGADE</sequence>
<dbReference type="Proteomes" id="UP000247811">
    <property type="component" value="Unassembled WGS sequence"/>
</dbReference>
<gene>
    <name evidence="2" type="ORF">C7444_1431</name>
</gene>
<dbReference type="AlphaFoldDB" id="A0A318H571"/>
<evidence type="ECO:0000256" key="1">
    <source>
        <dbReference type="SAM" id="Coils"/>
    </source>
</evidence>
<evidence type="ECO:0008006" key="4">
    <source>
        <dbReference type="Google" id="ProtNLM"/>
    </source>
</evidence>
<reference evidence="2 3" key="1">
    <citation type="submission" date="2018-05" db="EMBL/GenBank/DDBJ databases">
        <title>Genomic Encyclopedia of Type Strains, Phase IV (KMG-IV): sequencing the most valuable type-strain genomes for metagenomic binning, comparative biology and taxonomic classification.</title>
        <authorList>
            <person name="Goeker M."/>
        </authorList>
    </citation>
    <scope>NUCLEOTIDE SEQUENCE [LARGE SCALE GENOMIC DNA]</scope>
    <source>
        <strain evidence="2 3">DSM 566</strain>
    </source>
</reference>
<protein>
    <recommendedName>
        <fullName evidence="4">Transposase</fullName>
    </recommendedName>
</protein>
<dbReference type="SUPFAM" id="SSF46689">
    <property type="entry name" value="Homeodomain-like"/>
    <property type="match status" value="1"/>
</dbReference>
<evidence type="ECO:0000313" key="2">
    <source>
        <dbReference type="EMBL" id="PXW91527.1"/>
    </source>
</evidence>
<keyword evidence="3" id="KW-1185">Reference proteome</keyword>
<dbReference type="InterPro" id="IPR009057">
    <property type="entry name" value="Homeodomain-like_sf"/>
</dbReference>
<feature type="coiled-coil region" evidence="1">
    <location>
        <begin position="117"/>
        <end position="144"/>
    </location>
</feature>